<feature type="transmembrane region" description="Helical" evidence="6">
    <location>
        <begin position="58"/>
        <end position="80"/>
    </location>
</feature>
<dbReference type="Pfam" id="PF13882">
    <property type="entry name" value="Bravo_FIGEY"/>
    <property type="match status" value="1"/>
</dbReference>
<evidence type="ECO:0000256" key="1">
    <source>
        <dbReference type="ARBA" id="ARBA00004167"/>
    </source>
</evidence>
<dbReference type="Gene3D" id="2.60.40.10">
    <property type="entry name" value="Immunoglobulins"/>
    <property type="match status" value="1"/>
</dbReference>
<evidence type="ECO:0000256" key="6">
    <source>
        <dbReference type="SAM" id="Phobius"/>
    </source>
</evidence>
<feature type="domain" description="Neurofascin/L1/NrCAM C-terminal" evidence="7">
    <location>
        <begin position="83"/>
        <end position="157"/>
    </location>
</feature>
<evidence type="ECO:0000256" key="2">
    <source>
        <dbReference type="ARBA" id="ARBA00022692"/>
    </source>
</evidence>
<sequence>LKFSDDDLNVHITDLEPGTKYEVIVVAKHQDESGNIRETESRVSHIITTGSAPQSARIWWLIIILLLILLLLVILCIVCVTARQRGAKYPVSEKERQQGRQSILPGGKDRGFGEYVYPEDDEKRSLTGSKASETDSMEEYGDTDPGRFTEDGSFIGTNYLSFSL</sequence>
<proteinExistence type="predicted"/>
<keyword evidence="3 6" id="KW-1133">Transmembrane helix</keyword>
<evidence type="ECO:0000256" key="5">
    <source>
        <dbReference type="SAM" id="MobiDB-lite"/>
    </source>
</evidence>
<comment type="subcellular location">
    <subcellularLocation>
        <location evidence="1">Membrane</location>
        <topology evidence="1">Single-pass membrane protein</topology>
    </subcellularLocation>
</comment>
<dbReference type="InterPro" id="IPR026966">
    <property type="entry name" value="Neurofascin/L1/NrCAM_C"/>
</dbReference>
<evidence type="ECO:0000313" key="8">
    <source>
        <dbReference type="WBParaSite" id="GPUH_0001205701-mRNA-1"/>
    </source>
</evidence>
<dbReference type="InterPro" id="IPR013783">
    <property type="entry name" value="Ig-like_fold"/>
</dbReference>
<dbReference type="AlphaFoldDB" id="A0A183DTK2"/>
<evidence type="ECO:0000256" key="4">
    <source>
        <dbReference type="ARBA" id="ARBA00023136"/>
    </source>
</evidence>
<keyword evidence="2 6" id="KW-0812">Transmembrane</keyword>
<name>A0A183DTK2_9BILA</name>
<dbReference type="GO" id="GO:0016020">
    <property type="term" value="C:membrane"/>
    <property type="evidence" value="ECO:0007669"/>
    <property type="project" value="UniProtKB-SubCell"/>
</dbReference>
<reference evidence="8" key="1">
    <citation type="submission" date="2016-06" db="UniProtKB">
        <authorList>
            <consortium name="WormBaseParasite"/>
        </authorList>
    </citation>
    <scope>IDENTIFICATION</scope>
</reference>
<evidence type="ECO:0000256" key="3">
    <source>
        <dbReference type="ARBA" id="ARBA00022989"/>
    </source>
</evidence>
<dbReference type="WBParaSite" id="GPUH_0001205701-mRNA-1">
    <property type="protein sequence ID" value="GPUH_0001205701-mRNA-1"/>
    <property type="gene ID" value="GPUH_0001205701"/>
</dbReference>
<protein>
    <submittedName>
        <fullName evidence="8">Bravo_FIGEY domain-containing protein</fullName>
    </submittedName>
</protein>
<evidence type="ECO:0000259" key="7">
    <source>
        <dbReference type="Pfam" id="PF13882"/>
    </source>
</evidence>
<keyword evidence="4 6" id="KW-0472">Membrane</keyword>
<feature type="region of interest" description="Disordered" evidence="5">
    <location>
        <begin position="89"/>
        <end position="147"/>
    </location>
</feature>
<organism evidence="8">
    <name type="scientific">Gongylonema pulchrum</name>
    <dbReference type="NCBI Taxonomy" id="637853"/>
    <lineage>
        <taxon>Eukaryota</taxon>
        <taxon>Metazoa</taxon>
        <taxon>Ecdysozoa</taxon>
        <taxon>Nematoda</taxon>
        <taxon>Chromadorea</taxon>
        <taxon>Rhabditida</taxon>
        <taxon>Spirurina</taxon>
        <taxon>Spiruromorpha</taxon>
        <taxon>Spiruroidea</taxon>
        <taxon>Gongylonematidae</taxon>
        <taxon>Gongylonema</taxon>
    </lineage>
</organism>
<accession>A0A183DTK2</accession>